<dbReference type="Proteomes" id="UP001331761">
    <property type="component" value="Unassembled WGS sequence"/>
</dbReference>
<evidence type="ECO:0000256" key="2">
    <source>
        <dbReference type="ARBA" id="ARBA00016765"/>
    </source>
</evidence>
<evidence type="ECO:0000256" key="3">
    <source>
        <dbReference type="ARBA" id="ARBA00023054"/>
    </source>
</evidence>
<evidence type="ECO:0000256" key="1">
    <source>
        <dbReference type="ARBA" id="ARBA00007219"/>
    </source>
</evidence>
<dbReference type="EMBL" id="WIXE01004623">
    <property type="protein sequence ID" value="KAK5982878.1"/>
    <property type="molecule type" value="Genomic_DNA"/>
</dbReference>
<comment type="similarity">
    <text evidence="1">Belongs to the CCDC93 family.</text>
</comment>
<dbReference type="InterPro" id="IPR039116">
    <property type="entry name" value="CCDC93"/>
</dbReference>
<proteinExistence type="inferred from homology"/>
<dbReference type="Pfam" id="PF09762">
    <property type="entry name" value="CCDC93_CC"/>
    <property type="match status" value="1"/>
</dbReference>
<reference evidence="7 8" key="1">
    <citation type="submission" date="2019-10" db="EMBL/GenBank/DDBJ databases">
        <title>Assembly and Annotation for the nematode Trichostrongylus colubriformis.</title>
        <authorList>
            <person name="Martin J."/>
        </authorList>
    </citation>
    <scope>NUCLEOTIDE SEQUENCE [LARGE SCALE GENOMIC DNA]</scope>
    <source>
        <strain evidence="7">G859</strain>
        <tissue evidence="7">Whole worm</tissue>
    </source>
</reference>
<gene>
    <name evidence="7" type="ORF">GCK32_004597</name>
</gene>
<dbReference type="PANTHER" id="PTHR16441">
    <property type="entry name" value="FIDIPIDINE"/>
    <property type="match status" value="1"/>
</dbReference>
<evidence type="ECO:0000313" key="7">
    <source>
        <dbReference type="EMBL" id="KAK5982878.1"/>
    </source>
</evidence>
<feature type="coiled-coil region" evidence="4">
    <location>
        <begin position="485"/>
        <end position="546"/>
    </location>
</feature>
<evidence type="ECO:0000259" key="6">
    <source>
        <dbReference type="Pfam" id="PF21673"/>
    </source>
</evidence>
<evidence type="ECO:0000313" key="8">
    <source>
        <dbReference type="Proteomes" id="UP001331761"/>
    </source>
</evidence>
<protein>
    <recommendedName>
        <fullName evidence="2">Coiled-coil domain-containing protein 93</fullName>
    </recommendedName>
</protein>
<comment type="caution">
    <text evidence="7">The sequence shown here is derived from an EMBL/GenBank/DDBJ whole genome shotgun (WGS) entry which is preliminary data.</text>
</comment>
<keyword evidence="3 4" id="KW-0175">Coiled coil</keyword>
<dbReference type="PANTHER" id="PTHR16441:SF0">
    <property type="entry name" value="COILED-COIL DOMAIN-CONTAINING PROTEIN 93"/>
    <property type="match status" value="1"/>
</dbReference>
<keyword evidence="8" id="KW-1185">Reference proteome</keyword>
<accession>A0AAN8ITH4</accession>
<organism evidence="7 8">
    <name type="scientific">Trichostrongylus colubriformis</name>
    <name type="common">Black scour worm</name>
    <dbReference type="NCBI Taxonomy" id="6319"/>
    <lineage>
        <taxon>Eukaryota</taxon>
        <taxon>Metazoa</taxon>
        <taxon>Ecdysozoa</taxon>
        <taxon>Nematoda</taxon>
        <taxon>Chromadorea</taxon>
        <taxon>Rhabditida</taxon>
        <taxon>Rhabditina</taxon>
        <taxon>Rhabditomorpha</taxon>
        <taxon>Strongyloidea</taxon>
        <taxon>Trichostrongylidae</taxon>
        <taxon>Trichostrongylus</taxon>
    </lineage>
</organism>
<feature type="domain" description="CCDC93 coiled-coil" evidence="5">
    <location>
        <begin position="251"/>
        <end position="526"/>
    </location>
</feature>
<dbReference type="GO" id="GO:0006893">
    <property type="term" value="P:Golgi to plasma membrane transport"/>
    <property type="evidence" value="ECO:0007669"/>
    <property type="project" value="TreeGrafter"/>
</dbReference>
<feature type="coiled-coil region" evidence="4">
    <location>
        <begin position="256"/>
        <end position="419"/>
    </location>
</feature>
<dbReference type="InterPro" id="IPR019159">
    <property type="entry name" value="CCDC93_CC"/>
</dbReference>
<sequence length="546" mass="63648">MSAGDKMDTNEDDENNRYLMDCLDLLVAAGYFRARIKGLATFDKIVGGMVWCLYHCNRTIDTYLVFIEDLDIGHKIALTEKVVRVLSDLRCPHPIEPHQIQGLDLQNIYPVIQWLVKMAMESKASRAESLKSYIDYQYNKSCRKAPVISRYSEKYNDLHKSIIPQRKFKRGRGLKITSLLEDACCTLAEFTGRSLSDVKLESGAENPSTTGFKTDDLEELGEKKRLKVTTKTAKKIFEEIDYQTAAGNASSAEDSEAAFKARLAVAEEDLRELETQLEAKQQELAEAEVEYEAALEKERKLEELHRRYTSEEIEEARKFLEEVKAMKKREKEFRENAEAELEAIRQEIRAYEHPEEITEEQVKEMKEKLAAERLRLAEVNQRLVRLSYELDNIPTDSEMAQYQQRLVELYNEMGSKNRQTKQYITLHNTLLDVRDFTKKDIEMLSKIEEVLPLAKKESYRDSFIDTLNTFYRGAEAAYRKVTCRTTALMEEKTRLTAEYNEMNDQRREFSRLVERMKEECERNQQLRRLLAQLEREEAAQQNTSQS</sequence>
<evidence type="ECO:0000259" key="5">
    <source>
        <dbReference type="Pfam" id="PF09762"/>
    </source>
</evidence>
<feature type="domain" description="CCDC93 N-terminal" evidence="6">
    <location>
        <begin position="14"/>
        <end position="120"/>
    </location>
</feature>
<dbReference type="InterPro" id="IPR048747">
    <property type="entry name" value="CCDC93_N"/>
</dbReference>
<dbReference type="AlphaFoldDB" id="A0AAN8ITH4"/>
<name>A0AAN8ITH4_TRICO</name>
<evidence type="ECO:0000256" key="4">
    <source>
        <dbReference type="SAM" id="Coils"/>
    </source>
</evidence>
<dbReference type="Pfam" id="PF21673">
    <property type="entry name" value="CCDC93_N"/>
    <property type="match status" value="1"/>
</dbReference>